<evidence type="ECO:0000313" key="4">
    <source>
        <dbReference type="EMBL" id="KAJ2900738.1"/>
    </source>
</evidence>
<evidence type="ECO:0000256" key="2">
    <source>
        <dbReference type="SAM" id="MobiDB-lite"/>
    </source>
</evidence>
<reference evidence="4" key="1">
    <citation type="submission" date="2022-07" db="EMBL/GenBank/DDBJ databases">
        <title>Draft genome sequence of Zalerion maritima ATCC 34329, a (micro)plastics degrading marine fungus.</title>
        <authorList>
            <person name="Paco A."/>
            <person name="Goncalves M.F.M."/>
            <person name="Rocha-Santos T.A.P."/>
            <person name="Alves A."/>
        </authorList>
    </citation>
    <scope>NUCLEOTIDE SEQUENCE</scope>
    <source>
        <strain evidence="4">ATCC 34329</strain>
    </source>
</reference>
<protein>
    <recommendedName>
        <fullName evidence="3">C2H2-type domain-containing protein</fullName>
    </recommendedName>
</protein>
<dbReference type="GO" id="GO:0008270">
    <property type="term" value="F:zinc ion binding"/>
    <property type="evidence" value="ECO:0007669"/>
    <property type="project" value="UniProtKB-KW"/>
</dbReference>
<organism evidence="4 5">
    <name type="scientific">Zalerion maritima</name>
    <dbReference type="NCBI Taxonomy" id="339359"/>
    <lineage>
        <taxon>Eukaryota</taxon>
        <taxon>Fungi</taxon>
        <taxon>Dikarya</taxon>
        <taxon>Ascomycota</taxon>
        <taxon>Pezizomycotina</taxon>
        <taxon>Sordariomycetes</taxon>
        <taxon>Lulworthiomycetidae</taxon>
        <taxon>Lulworthiales</taxon>
        <taxon>Lulworthiaceae</taxon>
        <taxon>Zalerion</taxon>
    </lineage>
</organism>
<keyword evidence="1" id="KW-0862">Zinc</keyword>
<sequence length="196" mass="22304">MSQSTIMHRHWEVPREEDQPKCTKCHISFQTVNELAFHFQQSDAHPGCGGGLRSPETTFVCSTCCGRRFDDLEALQKHRWERKKVGEDERASRFAEKTGKRDWRRAWEDGQGARGFVRQSREQEEESEGEGGLGSAGFGGYEIGEGKGKYAGVYDYYDCEEDDAKRIGRTREPAQTVITKQDLDAVADIMKRMGLE</sequence>
<gene>
    <name evidence="4" type="ORF">MKZ38_002274</name>
</gene>
<feature type="domain" description="C2H2-type" evidence="3">
    <location>
        <begin position="59"/>
        <end position="89"/>
    </location>
</feature>
<feature type="region of interest" description="Disordered" evidence="2">
    <location>
        <begin position="114"/>
        <end position="138"/>
    </location>
</feature>
<evidence type="ECO:0000256" key="1">
    <source>
        <dbReference type="PROSITE-ProRule" id="PRU00042"/>
    </source>
</evidence>
<keyword evidence="1" id="KW-0479">Metal-binding</keyword>
<accession>A0AAD5RP31</accession>
<dbReference type="InterPro" id="IPR013087">
    <property type="entry name" value="Znf_C2H2_type"/>
</dbReference>
<evidence type="ECO:0000259" key="3">
    <source>
        <dbReference type="PROSITE" id="PS50157"/>
    </source>
</evidence>
<keyword evidence="1" id="KW-0863">Zinc-finger</keyword>
<name>A0AAD5RP31_9PEZI</name>
<dbReference type="EMBL" id="JAKWBI020000167">
    <property type="protein sequence ID" value="KAJ2900738.1"/>
    <property type="molecule type" value="Genomic_DNA"/>
</dbReference>
<proteinExistence type="predicted"/>
<dbReference type="PROSITE" id="PS50157">
    <property type="entry name" value="ZINC_FINGER_C2H2_2"/>
    <property type="match status" value="1"/>
</dbReference>
<comment type="caution">
    <text evidence="4">The sequence shown here is derived from an EMBL/GenBank/DDBJ whole genome shotgun (WGS) entry which is preliminary data.</text>
</comment>
<dbReference type="AlphaFoldDB" id="A0AAD5RP31"/>
<dbReference type="Proteomes" id="UP001201980">
    <property type="component" value="Unassembled WGS sequence"/>
</dbReference>
<keyword evidence="5" id="KW-1185">Reference proteome</keyword>
<evidence type="ECO:0000313" key="5">
    <source>
        <dbReference type="Proteomes" id="UP001201980"/>
    </source>
</evidence>